<name>A0A1J7IFK9_9PEZI</name>
<reference evidence="1 2" key="1">
    <citation type="submission" date="2016-10" db="EMBL/GenBank/DDBJ databases">
        <title>Draft genome sequence of Coniochaeta ligniaria NRRL30616, a lignocellulolytic fungus for bioabatement of inhibitors in plant biomass hydrolysates.</title>
        <authorList>
            <consortium name="DOE Joint Genome Institute"/>
            <person name="Jimenez D.J."/>
            <person name="Hector R.E."/>
            <person name="Riley R."/>
            <person name="Sun H."/>
            <person name="Grigoriev I.V."/>
            <person name="Van Elsas J.D."/>
            <person name="Nichols N.N."/>
        </authorList>
    </citation>
    <scope>NUCLEOTIDE SEQUENCE [LARGE SCALE GENOMIC DNA]</scope>
    <source>
        <strain evidence="1 2">NRRL 30616</strain>
    </source>
</reference>
<sequence>MRCKWAVEMHLTNTDPANIPSLRPAVNRGSQMRWNLVDGVSLPCSRGGTGKGIHLPDPAKTTPQIGPEGRWQASELVARSPVRLSSDQEEAIFRLRRMWSSNTSHYTLTCSLQWSARVMHGLFGPDDGYQGGCSDDFGASYPHYGMAFRGS</sequence>
<dbReference type="Proteomes" id="UP000182658">
    <property type="component" value="Unassembled WGS sequence"/>
</dbReference>
<dbReference type="EMBL" id="KV875100">
    <property type="protein sequence ID" value="OIW26246.1"/>
    <property type="molecule type" value="Genomic_DNA"/>
</dbReference>
<organism evidence="1 2">
    <name type="scientific">Coniochaeta ligniaria NRRL 30616</name>
    <dbReference type="NCBI Taxonomy" id="1408157"/>
    <lineage>
        <taxon>Eukaryota</taxon>
        <taxon>Fungi</taxon>
        <taxon>Dikarya</taxon>
        <taxon>Ascomycota</taxon>
        <taxon>Pezizomycotina</taxon>
        <taxon>Sordariomycetes</taxon>
        <taxon>Sordariomycetidae</taxon>
        <taxon>Coniochaetales</taxon>
        <taxon>Coniochaetaceae</taxon>
        <taxon>Coniochaeta</taxon>
    </lineage>
</organism>
<keyword evidence="2" id="KW-1185">Reference proteome</keyword>
<protein>
    <submittedName>
        <fullName evidence="1">Uncharacterized protein</fullName>
    </submittedName>
</protein>
<gene>
    <name evidence="1" type="ORF">CONLIGDRAFT_467118</name>
</gene>
<accession>A0A1J7IFK9</accession>
<dbReference type="AlphaFoldDB" id="A0A1J7IFK9"/>
<evidence type="ECO:0000313" key="1">
    <source>
        <dbReference type="EMBL" id="OIW26246.1"/>
    </source>
</evidence>
<evidence type="ECO:0000313" key="2">
    <source>
        <dbReference type="Proteomes" id="UP000182658"/>
    </source>
</evidence>
<proteinExistence type="predicted"/>
<dbReference type="InParanoid" id="A0A1J7IFK9"/>